<dbReference type="EMBL" id="QMIG01000010">
    <property type="protein sequence ID" value="RAW14111.1"/>
    <property type="molecule type" value="Genomic_DNA"/>
</dbReference>
<comment type="caution">
    <text evidence="2">The sequence shown here is derived from an EMBL/GenBank/DDBJ whole genome shotgun (WGS) entry which is preliminary data.</text>
</comment>
<accession>A0A329QQC8</accession>
<dbReference type="AlphaFoldDB" id="A0A329QQC8"/>
<feature type="region of interest" description="Disordered" evidence="1">
    <location>
        <begin position="345"/>
        <end position="374"/>
    </location>
</feature>
<evidence type="ECO:0000313" key="3">
    <source>
        <dbReference type="Proteomes" id="UP000250462"/>
    </source>
</evidence>
<dbReference type="InterPro" id="IPR010349">
    <property type="entry name" value="Asparaginase_II"/>
</dbReference>
<organism evidence="2 3">
    <name type="scientific">Phytoactinopolyspora halophila</name>
    <dbReference type="NCBI Taxonomy" id="1981511"/>
    <lineage>
        <taxon>Bacteria</taxon>
        <taxon>Bacillati</taxon>
        <taxon>Actinomycetota</taxon>
        <taxon>Actinomycetes</taxon>
        <taxon>Jiangellales</taxon>
        <taxon>Jiangellaceae</taxon>
        <taxon>Phytoactinopolyspora</taxon>
    </lineage>
</organism>
<gene>
    <name evidence="2" type="ORF">DPM12_11895</name>
</gene>
<protein>
    <submittedName>
        <fullName evidence="2">Asparaginase</fullName>
    </submittedName>
</protein>
<dbReference type="Pfam" id="PF06089">
    <property type="entry name" value="Asparaginase_II"/>
    <property type="match status" value="1"/>
</dbReference>
<dbReference type="RefSeq" id="WP_112258534.1">
    <property type="nucleotide sequence ID" value="NZ_QMIG01000010.1"/>
</dbReference>
<dbReference type="OrthoDB" id="9780674at2"/>
<reference evidence="2 3" key="1">
    <citation type="submission" date="2018-06" db="EMBL/GenBank/DDBJ databases">
        <title>Phytoactinopolyspora halophila sp. nov., a novel halophilic actinomycete isolated from a saline soil in China.</title>
        <authorList>
            <person name="Tang S.-K."/>
        </authorList>
    </citation>
    <scope>NUCLEOTIDE SEQUENCE [LARGE SCALE GENOMIC DNA]</scope>
    <source>
        <strain evidence="2 3">YIM 96934</strain>
    </source>
</reference>
<keyword evidence="3" id="KW-1185">Reference proteome</keyword>
<dbReference type="PANTHER" id="PTHR42110">
    <property type="entry name" value="L-ASPARAGINASE, PUTATIVE (AFU_ORTHOLOGUE AFUA_3G11890)-RELATED"/>
    <property type="match status" value="1"/>
</dbReference>
<name>A0A329QQC8_9ACTN</name>
<dbReference type="Proteomes" id="UP000250462">
    <property type="component" value="Unassembled WGS sequence"/>
</dbReference>
<proteinExistence type="predicted"/>
<feature type="compositionally biased region" description="Basic and acidic residues" evidence="1">
    <location>
        <begin position="365"/>
        <end position="374"/>
    </location>
</feature>
<evidence type="ECO:0000256" key="1">
    <source>
        <dbReference type="SAM" id="MobiDB-lite"/>
    </source>
</evidence>
<evidence type="ECO:0000313" key="2">
    <source>
        <dbReference type="EMBL" id="RAW14111.1"/>
    </source>
</evidence>
<sequence>MRTILPAVPALLAGGVAGRATIATMDPDTVLVAEVIRSGLVESRHHGSMIALHADGTVALEHGTTRAPMYPRSANKPAQAAAMVRRGLRLDPELLALAAASHSGEEFHVAGVRRLLAAAGVDESALRNTPGWPLDEPSKHALLRSGGAASSIVADCSGKHAAMLATCQLNGWSAENYLDAGHPLQVAIRGTIEELAGEPVAHTGVDGCGAPLFAFSLTGLARLFRTMAISGEGTAEYEIVAAIQAHPEYASGTDRDEATLVRAVSGLFGKGGAEAVYAVALTDGRAAALKIDDGGGRARPVVMAAMLRILGVHEPVVDELMSAPVFGGGAVVGEIRPAPWLMKPQSAVNPVHDDTQQEEGAQEQAAERHQARGQ</sequence>
<dbReference type="PANTHER" id="PTHR42110:SF1">
    <property type="entry name" value="L-ASPARAGINASE, PUTATIVE (AFU_ORTHOLOGUE AFUA_3G11890)-RELATED"/>
    <property type="match status" value="1"/>
</dbReference>